<dbReference type="SUPFAM" id="SSF57850">
    <property type="entry name" value="RING/U-box"/>
    <property type="match status" value="2"/>
</dbReference>
<dbReference type="InterPro" id="IPR031127">
    <property type="entry name" value="E3_UB_ligase_RBR"/>
</dbReference>
<name>A0ABN9WU32_9DINO</name>
<keyword evidence="1" id="KW-0863">Zinc-finger</keyword>
<organism evidence="4 5">
    <name type="scientific">Prorocentrum cordatum</name>
    <dbReference type="NCBI Taxonomy" id="2364126"/>
    <lineage>
        <taxon>Eukaryota</taxon>
        <taxon>Sar</taxon>
        <taxon>Alveolata</taxon>
        <taxon>Dinophyceae</taxon>
        <taxon>Prorocentrales</taxon>
        <taxon>Prorocentraceae</taxon>
        <taxon>Prorocentrum</taxon>
    </lineage>
</organism>
<evidence type="ECO:0000259" key="3">
    <source>
        <dbReference type="PROSITE" id="PS50089"/>
    </source>
</evidence>
<dbReference type="CDD" id="cd20336">
    <property type="entry name" value="Rcat_RBR"/>
    <property type="match status" value="1"/>
</dbReference>
<dbReference type="PANTHER" id="PTHR11685">
    <property type="entry name" value="RBR FAMILY RING FINGER AND IBR DOMAIN-CONTAINING"/>
    <property type="match status" value="1"/>
</dbReference>
<dbReference type="Pfam" id="PF26200">
    <property type="entry name" value="Rcat_RNF216"/>
    <property type="match status" value="1"/>
</dbReference>
<protein>
    <recommendedName>
        <fullName evidence="3">RING-type domain-containing protein</fullName>
    </recommendedName>
</protein>
<keyword evidence="1" id="KW-0479">Metal-binding</keyword>
<feature type="region of interest" description="Disordered" evidence="2">
    <location>
        <begin position="338"/>
        <end position="386"/>
    </location>
</feature>
<accession>A0ABN9WU32</accession>
<evidence type="ECO:0000313" key="5">
    <source>
        <dbReference type="Proteomes" id="UP001189429"/>
    </source>
</evidence>
<sequence>MTFTCEVCFESKENRLPLGKLATGNGDVIRGSDCGHNVCIECTSAFVKARVEEQLVFGIRCPHDGCRNELYEKDIEQLARDGLLEDAVRERFCELRSRDYAARASSFSEDVHGDNPDYSTIRRLYESTRLCPRCKLVIEKSHGCNSFFCICGFHFNYQSAPRIVGNGISRYDKVLDFAEKHGLALREVEKAVGSGDRACRVLDFAERHGLALSVVRGLSGHLGLYEKAQHLACQVGVAFEDPGADEHLREVELRPPRSPPSSLPSSLLLSPAGSSKEEALDLQIRAFHGDSAAREEVRAMRAAARVVAAAEGERELFELPALDFLAGTEAEDVVPQDELPAGTEVPPSAPPVPEVPAPPVLVRALSDGREGKRRPVRLQRAASCAV</sequence>
<feature type="compositionally biased region" description="Pro residues" evidence="2">
    <location>
        <begin position="347"/>
        <end position="359"/>
    </location>
</feature>
<gene>
    <name evidence="4" type="ORF">PCOR1329_LOCUS70591</name>
</gene>
<keyword evidence="1" id="KW-0862">Zinc</keyword>
<dbReference type="PROSITE" id="PS50089">
    <property type="entry name" value="ZF_RING_2"/>
    <property type="match status" value="1"/>
</dbReference>
<feature type="domain" description="RING-type" evidence="3">
    <location>
        <begin position="5"/>
        <end position="64"/>
    </location>
</feature>
<dbReference type="InterPro" id="IPR013083">
    <property type="entry name" value="Znf_RING/FYVE/PHD"/>
</dbReference>
<comment type="caution">
    <text evidence="4">The sequence shown here is derived from an EMBL/GenBank/DDBJ whole genome shotgun (WGS) entry which is preliminary data.</text>
</comment>
<dbReference type="InterPro" id="IPR001841">
    <property type="entry name" value="Znf_RING"/>
</dbReference>
<dbReference type="EMBL" id="CAUYUJ010019336">
    <property type="protein sequence ID" value="CAK0890317.1"/>
    <property type="molecule type" value="Genomic_DNA"/>
</dbReference>
<evidence type="ECO:0000313" key="4">
    <source>
        <dbReference type="EMBL" id="CAK0890317.1"/>
    </source>
</evidence>
<dbReference type="Gene3D" id="1.20.120.1750">
    <property type="match status" value="1"/>
</dbReference>
<dbReference type="Proteomes" id="UP001189429">
    <property type="component" value="Unassembled WGS sequence"/>
</dbReference>
<keyword evidence="5" id="KW-1185">Reference proteome</keyword>
<dbReference type="Gene3D" id="3.30.40.10">
    <property type="entry name" value="Zinc/RING finger domain, C3HC4 (zinc finger)"/>
    <property type="match status" value="1"/>
</dbReference>
<reference evidence="4" key="1">
    <citation type="submission" date="2023-10" db="EMBL/GenBank/DDBJ databases">
        <authorList>
            <person name="Chen Y."/>
            <person name="Shah S."/>
            <person name="Dougan E. K."/>
            <person name="Thang M."/>
            <person name="Chan C."/>
        </authorList>
    </citation>
    <scope>NUCLEOTIDE SEQUENCE [LARGE SCALE GENOMIC DNA]</scope>
</reference>
<evidence type="ECO:0000256" key="1">
    <source>
        <dbReference type="PROSITE-ProRule" id="PRU00175"/>
    </source>
</evidence>
<evidence type="ECO:0000256" key="2">
    <source>
        <dbReference type="SAM" id="MobiDB-lite"/>
    </source>
</evidence>
<proteinExistence type="predicted"/>